<dbReference type="Pfam" id="PF04014">
    <property type="entry name" value="MazE_antitoxin"/>
    <property type="match status" value="1"/>
</dbReference>
<dbReference type="OrthoDB" id="7161066at2"/>
<feature type="domain" description="SpoVT-AbrB" evidence="1">
    <location>
        <begin position="5"/>
        <end position="51"/>
    </location>
</feature>
<protein>
    <submittedName>
        <fullName evidence="2">AbrB family transcriptional regulator</fullName>
    </submittedName>
</protein>
<evidence type="ECO:0000313" key="3">
    <source>
        <dbReference type="Proteomes" id="UP000074310"/>
    </source>
</evidence>
<dbReference type="Proteomes" id="UP000074310">
    <property type="component" value="Unassembled WGS sequence"/>
</dbReference>
<dbReference type="AlphaFoldDB" id="A0A147I8K0"/>
<keyword evidence="3" id="KW-1185">Reference proteome</keyword>
<organism evidence="2 3">
    <name type="scientific">Sphingomonas endophytica</name>
    <dbReference type="NCBI Taxonomy" id="869719"/>
    <lineage>
        <taxon>Bacteria</taxon>
        <taxon>Pseudomonadati</taxon>
        <taxon>Pseudomonadota</taxon>
        <taxon>Alphaproteobacteria</taxon>
        <taxon>Sphingomonadales</taxon>
        <taxon>Sphingomonadaceae</taxon>
        <taxon>Sphingomonas</taxon>
    </lineage>
</organism>
<dbReference type="RefSeq" id="WP_058754442.1">
    <property type="nucleotide sequence ID" value="NZ_LDTB01000007.1"/>
</dbReference>
<dbReference type="InterPro" id="IPR007159">
    <property type="entry name" value="SpoVT-AbrB_dom"/>
</dbReference>
<proteinExistence type="predicted"/>
<comment type="caution">
    <text evidence="2">The sequence shown here is derived from an EMBL/GenBank/DDBJ whole genome shotgun (WGS) entry which is preliminary data.</text>
</comment>
<dbReference type="SUPFAM" id="SSF89447">
    <property type="entry name" value="AbrB/MazE/MraZ-like"/>
    <property type="match status" value="1"/>
</dbReference>
<evidence type="ECO:0000313" key="2">
    <source>
        <dbReference type="EMBL" id="KTT75546.1"/>
    </source>
</evidence>
<dbReference type="SMART" id="SM00966">
    <property type="entry name" value="SpoVT_AbrB"/>
    <property type="match status" value="1"/>
</dbReference>
<dbReference type="Gene3D" id="2.10.260.10">
    <property type="match status" value="1"/>
</dbReference>
<dbReference type="InterPro" id="IPR037914">
    <property type="entry name" value="SpoVT-AbrB_sf"/>
</dbReference>
<name>A0A147I8K0_9SPHN</name>
<reference evidence="2 3" key="1">
    <citation type="journal article" date="2016" name="Front. Microbiol.">
        <title>Genomic Resource of Rice Seed Associated Bacteria.</title>
        <authorList>
            <person name="Midha S."/>
            <person name="Bansal K."/>
            <person name="Sharma S."/>
            <person name="Kumar N."/>
            <person name="Patil P.P."/>
            <person name="Chaudhry V."/>
            <person name="Patil P.B."/>
        </authorList>
    </citation>
    <scope>NUCLEOTIDE SEQUENCE [LARGE SCALE GENOMIC DNA]</scope>
    <source>
        <strain evidence="2 3">NS334</strain>
    </source>
</reference>
<dbReference type="GO" id="GO:0003677">
    <property type="term" value="F:DNA binding"/>
    <property type="evidence" value="ECO:0007669"/>
    <property type="project" value="InterPro"/>
</dbReference>
<evidence type="ECO:0000259" key="1">
    <source>
        <dbReference type="SMART" id="SM00966"/>
    </source>
</evidence>
<dbReference type="NCBIfam" id="TIGR01439">
    <property type="entry name" value="lp_hng_hel_AbrB"/>
    <property type="match status" value="1"/>
</dbReference>
<gene>
    <name evidence="2" type="ORF">NS334_02745</name>
</gene>
<sequence>MTYHAKVIAGGKIVIPADLRRELGIKDGDSVIIDRDASGAMVLKTHAQIVREVQDIFRPFRDPARGIVDELLAGRREEQKRESDAADAASAA</sequence>
<dbReference type="EMBL" id="LDTB01000007">
    <property type="protein sequence ID" value="KTT75546.1"/>
    <property type="molecule type" value="Genomic_DNA"/>
</dbReference>
<accession>A0A147I8K0</accession>
<dbReference type="PATRIC" id="fig|869719.3.peg.3090"/>